<evidence type="ECO:0000256" key="2">
    <source>
        <dbReference type="ARBA" id="ARBA00022771"/>
    </source>
</evidence>
<proteinExistence type="predicted"/>
<comment type="caution">
    <text evidence="7">The sequence shown here is derived from an EMBL/GenBank/DDBJ whole genome shotgun (WGS) entry which is preliminary data.</text>
</comment>
<name>A0ABP1RCJ5_9HEXA</name>
<dbReference type="Proteomes" id="UP001642540">
    <property type="component" value="Unassembled WGS sequence"/>
</dbReference>
<dbReference type="InterPro" id="IPR000433">
    <property type="entry name" value="Znf_ZZ"/>
</dbReference>
<keyword evidence="1" id="KW-0479">Metal-binding</keyword>
<dbReference type="PROSITE" id="PS50135">
    <property type="entry name" value="ZF_ZZ_2"/>
    <property type="match status" value="1"/>
</dbReference>
<feature type="domain" description="ZZ-type" evidence="5">
    <location>
        <begin position="333"/>
        <end position="384"/>
    </location>
</feature>
<keyword evidence="2 4" id="KW-0863">Zinc-finger</keyword>
<dbReference type="SUPFAM" id="SSF57850">
    <property type="entry name" value="RING/U-box"/>
    <property type="match status" value="1"/>
</dbReference>
<dbReference type="PANTHER" id="PTHR15090:SF0">
    <property type="entry name" value="SEQUESTOSOME-1"/>
    <property type="match status" value="1"/>
</dbReference>
<dbReference type="CDD" id="cd02340">
    <property type="entry name" value="ZZ_NBR1_like"/>
    <property type="match status" value="1"/>
</dbReference>
<gene>
    <name evidence="7" type="ORF">ODALV1_LOCUS19711</name>
</gene>
<organism evidence="7 8">
    <name type="scientific">Orchesella dallaii</name>
    <dbReference type="NCBI Taxonomy" id="48710"/>
    <lineage>
        <taxon>Eukaryota</taxon>
        <taxon>Metazoa</taxon>
        <taxon>Ecdysozoa</taxon>
        <taxon>Arthropoda</taxon>
        <taxon>Hexapoda</taxon>
        <taxon>Collembola</taxon>
        <taxon>Entomobryomorpha</taxon>
        <taxon>Entomobryoidea</taxon>
        <taxon>Orchesellidae</taxon>
        <taxon>Orchesellinae</taxon>
        <taxon>Orchesella</taxon>
    </lineage>
</organism>
<reference evidence="7 8" key="1">
    <citation type="submission" date="2024-08" db="EMBL/GenBank/DDBJ databases">
        <authorList>
            <person name="Cucini C."/>
            <person name="Frati F."/>
        </authorList>
    </citation>
    <scope>NUCLEOTIDE SEQUENCE [LARGE SCALE GENOMIC DNA]</scope>
</reference>
<accession>A0ABP1RCJ5</accession>
<evidence type="ECO:0000256" key="3">
    <source>
        <dbReference type="ARBA" id="ARBA00022833"/>
    </source>
</evidence>
<dbReference type="EMBL" id="CAXLJM020000067">
    <property type="protein sequence ID" value="CAL8122190.1"/>
    <property type="molecule type" value="Genomic_DNA"/>
</dbReference>
<evidence type="ECO:0000313" key="8">
    <source>
        <dbReference type="Proteomes" id="UP001642540"/>
    </source>
</evidence>
<dbReference type="InterPro" id="IPR013083">
    <property type="entry name" value="Znf_RING/FYVE/PHD"/>
</dbReference>
<dbReference type="InterPro" id="IPR052260">
    <property type="entry name" value="Autophagy_Rcpt_SigReg"/>
</dbReference>
<keyword evidence="8" id="KW-1185">Reference proteome</keyword>
<dbReference type="Pfam" id="PF00569">
    <property type="entry name" value="ZZ"/>
    <property type="match status" value="1"/>
</dbReference>
<evidence type="ECO:0000256" key="1">
    <source>
        <dbReference type="ARBA" id="ARBA00022723"/>
    </source>
</evidence>
<dbReference type="InterPro" id="IPR043145">
    <property type="entry name" value="Znf_ZZ_sf"/>
</dbReference>
<feature type="domain" description="SIAH-type" evidence="6">
    <location>
        <begin position="44"/>
        <end position="112"/>
    </location>
</feature>
<sequence>MNNHNQTGERIHRHTVCTNCKVNIPICSKCGKSGESKGNSAATSTLFDCVYKEKGCTDRLKREEVFKHVKSCRYRNESTQLCKLLGFENCKYVHKLDADRSQIIQHFVDEHDAEIGHGHAQTGTGLNINHDGFIRACASSENSIWRPVLYSLEEEDEAHRIKDVALFLFTGKVDVDTDCATWTCIKLWGKPEEKKKKIIQEGDDEEDSAFYDAEFVLECECVSCWKAAWEFEHPSQQLPSVKWTLPVADAGEEKRHLETSPVLIPLRFVRKLFVINREVAMFLSIKSKKASNEINLRKDNKMDWNRVQTVSLPLRTDTKVESKIIEKKKMVLANHIVCDGCEKYPIIGPQFKCLQCPDFDLCEECMEKEIHSFHVFVVLANKTQNQIIRQRRSRSVSQLRA</sequence>
<keyword evidence="3" id="KW-0862">Zinc</keyword>
<dbReference type="InterPro" id="IPR013010">
    <property type="entry name" value="Znf_SIAH"/>
</dbReference>
<evidence type="ECO:0000313" key="7">
    <source>
        <dbReference type="EMBL" id="CAL8122190.1"/>
    </source>
</evidence>
<dbReference type="PANTHER" id="PTHR15090">
    <property type="entry name" value="SEQUESTOSOME 1-RELATED"/>
    <property type="match status" value="1"/>
</dbReference>
<dbReference type="Gene3D" id="3.30.60.90">
    <property type="match status" value="1"/>
</dbReference>
<evidence type="ECO:0000256" key="4">
    <source>
        <dbReference type="PROSITE-ProRule" id="PRU00228"/>
    </source>
</evidence>
<dbReference type="SMART" id="SM00291">
    <property type="entry name" value="ZnF_ZZ"/>
    <property type="match status" value="1"/>
</dbReference>
<evidence type="ECO:0000259" key="5">
    <source>
        <dbReference type="PROSITE" id="PS50135"/>
    </source>
</evidence>
<dbReference type="PROSITE" id="PS51081">
    <property type="entry name" value="ZF_SIAH"/>
    <property type="match status" value="1"/>
</dbReference>
<evidence type="ECO:0000259" key="6">
    <source>
        <dbReference type="PROSITE" id="PS51081"/>
    </source>
</evidence>
<protein>
    <submittedName>
        <fullName evidence="7">Uncharacterized protein</fullName>
    </submittedName>
</protein>
<dbReference type="Gene3D" id="3.30.40.10">
    <property type="entry name" value="Zinc/RING finger domain, C3HC4 (zinc finger)"/>
    <property type="match status" value="1"/>
</dbReference>